<keyword evidence="2" id="KW-0378">Hydrolase</keyword>
<dbReference type="PANTHER" id="PTHR38037:SF2">
    <property type="entry name" value="ATP-DEPENDENT ZINC PROTEASE DOMAIN-CONTAINING PROTEIN-RELATED"/>
    <property type="match status" value="1"/>
</dbReference>
<name>A0ABV8AR86_9BACT</name>
<dbReference type="RefSeq" id="WP_377905419.1">
    <property type="nucleotide sequence ID" value="NZ_JBHRZS010000007.1"/>
</dbReference>
<keyword evidence="2" id="KW-0645">Protease</keyword>
<dbReference type="Proteomes" id="UP001595805">
    <property type="component" value="Unassembled WGS sequence"/>
</dbReference>
<evidence type="ECO:0000259" key="1">
    <source>
        <dbReference type="Pfam" id="PF05618"/>
    </source>
</evidence>
<accession>A0ABV8AR86</accession>
<dbReference type="PANTHER" id="PTHR38037">
    <property type="entry name" value="ZN_PROTEASE DOMAIN-CONTAINING PROTEIN"/>
    <property type="match status" value="1"/>
</dbReference>
<dbReference type="GO" id="GO:0008233">
    <property type="term" value="F:peptidase activity"/>
    <property type="evidence" value="ECO:0007669"/>
    <property type="project" value="UniProtKB-KW"/>
</dbReference>
<organism evidence="2 3">
    <name type="scientific">Algoriphagus namhaensis</name>
    <dbReference type="NCBI Taxonomy" id="915353"/>
    <lineage>
        <taxon>Bacteria</taxon>
        <taxon>Pseudomonadati</taxon>
        <taxon>Bacteroidota</taxon>
        <taxon>Cytophagia</taxon>
        <taxon>Cytophagales</taxon>
        <taxon>Cyclobacteriaceae</taxon>
        <taxon>Algoriphagus</taxon>
    </lineage>
</organism>
<proteinExistence type="predicted"/>
<dbReference type="Gene3D" id="2.40.70.10">
    <property type="entry name" value="Acid Proteases"/>
    <property type="match status" value="1"/>
</dbReference>
<dbReference type="InterPro" id="IPR008503">
    <property type="entry name" value="Asp_endopeptidase"/>
</dbReference>
<reference evidence="3" key="1">
    <citation type="journal article" date="2019" name="Int. J. Syst. Evol. Microbiol.">
        <title>The Global Catalogue of Microorganisms (GCM) 10K type strain sequencing project: providing services to taxonomists for standard genome sequencing and annotation.</title>
        <authorList>
            <consortium name="The Broad Institute Genomics Platform"/>
            <consortium name="The Broad Institute Genome Sequencing Center for Infectious Disease"/>
            <person name="Wu L."/>
            <person name="Ma J."/>
        </authorList>
    </citation>
    <scope>NUCLEOTIDE SEQUENCE [LARGE SCALE GENOMIC DNA]</scope>
    <source>
        <strain evidence="3">CCUG 60523</strain>
    </source>
</reference>
<feature type="domain" description="Retropepsin-like aspartic endopeptidase" evidence="1">
    <location>
        <begin position="5"/>
        <end position="136"/>
    </location>
</feature>
<protein>
    <submittedName>
        <fullName evidence="2">ATP-dependent zinc protease</fullName>
    </submittedName>
</protein>
<comment type="caution">
    <text evidence="2">The sequence shown here is derived from an EMBL/GenBank/DDBJ whole genome shotgun (WGS) entry which is preliminary data.</text>
</comment>
<dbReference type="GO" id="GO:0006508">
    <property type="term" value="P:proteolysis"/>
    <property type="evidence" value="ECO:0007669"/>
    <property type="project" value="UniProtKB-KW"/>
</dbReference>
<dbReference type="Pfam" id="PF05618">
    <property type="entry name" value="Zn_protease"/>
    <property type="match status" value="1"/>
</dbReference>
<sequence>MGKIIIGRREKISFPSFGPDLIWAKIDTGAYTSTLHAEDVRVEMENDKEVLKFVPFKSSDKTYTGKTQKAENFRKKIVKNSFGDDEERFLITIRVMIAGEVFDTEFTLSNRSKMRNSILLGRQTIRGKYLIDVERVNLSKSYRKNQAIR</sequence>
<gene>
    <name evidence="2" type="ORF">ACFOSV_08530</name>
</gene>
<evidence type="ECO:0000313" key="3">
    <source>
        <dbReference type="Proteomes" id="UP001595805"/>
    </source>
</evidence>
<keyword evidence="3" id="KW-1185">Reference proteome</keyword>
<dbReference type="InterPro" id="IPR021109">
    <property type="entry name" value="Peptidase_aspartic_dom_sf"/>
</dbReference>
<dbReference type="SUPFAM" id="SSF50630">
    <property type="entry name" value="Acid proteases"/>
    <property type="match status" value="1"/>
</dbReference>
<evidence type="ECO:0000313" key="2">
    <source>
        <dbReference type="EMBL" id="MFC3880219.1"/>
    </source>
</evidence>
<dbReference type="EMBL" id="JBHRZS010000007">
    <property type="protein sequence ID" value="MFC3880219.1"/>
    <property type="molecule type" value="Genomic_DNA"/>
</dbReference>